<sequence>MSTVIEARPPVREGGEIEAQVNYLAKGVARPVAYTFEPPPGTPWTTGELAPRRVKIRDARPLAAAGALGLDASGFELVGHRSALADFADDAAIRSTYYAEVDALLRAATGAEKIVIFDHTLRDSAHGSRATAALREPVRRVHNDQTFSSAPRRVRDHLPEDEAAARLRQRFAIINVWRALDVVERLPLALCDARTIAPDDLVPSDLVYRDKVGETYSVVANPAHRWFYFPRLRADEVLLLKIYDSLDDGRARLSAHTAFDDPTTPDTAAPRRSIEVRALVFWPAADAKR</sequence>
<evidence type="ECO:0000313" key="3">
    <source>
        <dbReference type="Proteomes" id="UP000030475"/>
    </source>
</evidence>
<dbReference type="GO" id="GO:0016491">
    <property type="term" value="F:oxidoreductase activity"/>
    <property type="evidence" value="ECO:0007669"/>
    <property type="project" value="InterPro"/>
</dbReference>
<protein>
    <submittedName>
        <fullName evidence="2">Methyltransferase</fullName>
    </submittedName>
</protein>
<dbReference type="Proteomes" id="UP000030475">
    <property type="component" value="Unassembled WGS sequence"/>
</dbReference>
<dbReference type="OMA" id="KPWAKVD"/>
<accession>A0A069BEP9</accession>
<comment type="caution">
    <text evidence="1">The sequence shown here is derived from an EMBL/GenBank/DDBJ whole genome shotgun (WGS) entry which is preliminary data.</text>
</comment>
<dbReference type="GO" id="GO:0008168">
    <property type="term" value="F:methyltransferase activity"/>
    <property type="evidence" value="ECO:0007669"/>
    <property type="project" value="UniProtKB-KW"/>
</dbReference>
<proteinExistence type="predicted"/>
<keyword evidence="2" id="KW-0808">Transferase</keyword>
<dbReference type="PANTHER" id="PTHR34598">
    <property type="entry name" value="BLL6449 PROTEIN"/>
    <property type="match status" value="1"/>
</dbReference>
<dbReference type="EMBL" id="PHRB01000014">
    <property type="protein sequence ID" value="PJO65232.1"/>
    <property type="molecule type" value="Genomic_DNA"/>
</dbReference>
<evidence type="ECO:0000313" key="4">
    <source>
        <dbReference type="Proteomes" id="UP000231878"/>
    </source>
</evidence>
<dbReference type="GeneID" id="93062996"/>
<dbReference type="eggNOG" id="ENOG502Z9FC">
    <property type="taxonomic scope" value="Bacteria"/>
</dbReference>
<dbReference type="OrthoDB" id="7052511at2"/>
<dbReference type="EMBL" id="JQIM01000009">
    <property type="protein sequence ID" value="KGX11631.1"/>
    <property type="molecule type" value="Genomic_DNA"/>
</dbReference>
<reference evidence="2 4" key="2">
    <citation type="submission" date="2017-11" db="EMBL/GenBank/DDBJ databases">
        <title>Molecular characterization of Burkholderia pseudomallei and closely related isolates from Vietnam.</title>
        <authorList>
            <person name="Ustinov D.V."/>
            <person name="Antonov A.S."/>
            <person name="Avdusheva E.F."/>
            <person name="Shpak I.M."/>
            <person name="Zakharova I.B."/>
            <person name="Thi L.A."/>
            <person name="Teteryatnikova N."/>
            <person name="Lopasteyskaya Y.A."/>
            <person name="Kuzyutina J.A."/>
            <person name="Ngo T.N."/>
            <person name="Victorov D.V."/>
        </authorList>
    </citation>
    <scope>NUCLEOTIDE SEQUENCE [LARGE SCALE GENOMIC DNA]</scope>
    <source>
        <strain evidence="2 4">V1512</strain>
    </source>
</reference>
<keyword evidence="2" id="KW-0489">Methyltransferase</keyword>
<dbReference type="PANTHER" id="PTHR34598:SF3">
    <property type="entry name" value="OXIDOREDUCTASE AN1597"/>
    <property type="match status" value="1"/>
</dbReference>
<name>A0A069BEP9_BURPE</name>
<gene>
    <name evidence="2" type="ORF">CWD88_15995</name>
    <name evidence="1" type="ORF">Y036_4150</name>
</gene>
<dbReference type="AlphaFoldDB" id="A0A069BEP9"/>
<evidence type="ECO:0000313" key="1">
    <source>
        <dbReference type="EMBL" id="KGX11631.1"/>
    </source>
</evidence>
<dbReference type="InterPro" id="IPR044053">
    <property type="entry name" value="AsaB-like"/>
</dbReference>
<evidence type="ECO:0000313" key="2">
    <source>
        <dbReference type="EMBL" id="PJO65232.1"/>
    </source>
</evidence>
<dbReference type="RefSeq" id="WP_004523946.1">
    <property type="nucleotide sequence ID" value="NZ_AP028072.1"/>
</dbReference>
<dbReference type="NCBIfam" id="NF041278">
    <property type="entry name" value="CmcJ_NvfI_EfuI"/>
    <property type="match status" value="1"/>
</dbReference>
<dbReference type="Proteomes" id="UP000231878">
    <property type="component" value="Unassembled WGS sequence"/>
</dbReference>
<dbReference type="GO" id="GO:0032259">
    <property type="term" value="P:methylation"/>
    <property type="evidence" value="ECO:0007669"/>
    <property type="project" value="UniProtKB-KW"/>
</dbReference>
<reference evidence="1 3" key="1">
    <citation type="submission" date="2014-08" db="EMBL/GenBank/DDBJ databases">
        <authorList>
            <person name="Bunnell A."/>
            <person name="Chain P.S."/>
            <person name="Chertkov O."/>
            <person name="Currie B.J."/>
            <person name="Daligault H.E."/>
            <person name="Davenport K.W."/>
            <person name="Davis C."/>
            <person name="Gleasner C.D."/>
            <person name="Johnson S.L."/>
            <person name="Kaestli M."/>
            <person name="Koren S."/>
            <person name="Kunde Y.A."/>
            <person name="Mayo M."/>
            <person name="McMurry K.K."/>
            <person name="Price E.P."/>
            <person name="Reitenga K.G."/>
            <person name="Robison R."/>
            <person name="Rosovitz M.J."/>
            <person name="Sarovich D.S."/>
            <person name="Teshima H."/>
        </authorList>
    </citation>
    <scope>NUCLEOTIDE SEQUENCE [LARGE SCALE GENOMIC DNA]</scope>
    <source>
        <strain evidence="1 3">MSHR44</strain>
    </source>
</reference>
<organism evidence="1 3">
    <name type="scientific">Burkholderia pseudomallei</name>
    <name type="common">Pseudomonas pseudomallei</name>
    <dbReference type="NCBI Taxonomy" id="28450"/>
    <lineage>
        <taxon>Bacteria</taxon>
        <taxon>Pseudomonadati</taxon>
        <taxon>Pseudomonadota</taxon>
        <taxon>Betaproteobacteria</taxon>
        <taxon>Burkholderiales</taxon>
        <taxon>Burkholderiaceae</taxon>
        <taxon>Burkholderia</taxon>
        <taxon>pseudomallei group</taxon>
    </lineage>
</organism>